<evidence type="ECO:0008006" key="3">
    <source>
        <dbReference type="Google" id="ProtNLM"/>
    </source>
</evidence>
<organism evidence="1 2">
    <name type="scientific">Rurimicrobium arvi</name>
    <dbReference type="NCBI Taxonomy" id="2049916"/>
    <lineage>
        <taxon>Bacteria</taxon>
        <taxon>Pseudomonadati</taxon>
        <taxon>Bacteroidota</taxon>
        <taxon>Chitinophagia</taxon>
        <taxon>Chitinophagales</taxon>
        <taxon>Chitinophagaceae</taxon>
        <taxon>Rurimicrobium</taxon>
    </lineage>
</organism>
<accession>A0ABP8MI43</accession>
<gene>
    <name evidence="1" type="ORF">GCM10023092_04800</name>
</gene>
<keyword evidence="2" id="KW-1185">Reference proteome</keyword>
<dbReference type="PROSITE" id="PS51257">
    <property type="entry name" value="PROKAR_LIPOPROTEIN"/>
    <property type="match status" value="1"/>
</dbReference>
<dbReference type="Proteomes" id="UP001501410">
    <property type="component" value="Unassembled WGS sequence"/>
</dbReference>
<dbReference type="EMBL" id="BAABEZ010000002">
    <property type="protein sequence ID" value="GAA4449848.1"/>
    <property type="molecule type" value="Genomic_DNA"/>
</dbReference>
<evidence type="ECO:0000313" key="1">
    <source>
        <dbReference type="EMBL" id="GAA4449848.1"/>
    </source>
</evidence>
<reference evidence="2" key="1">
    <citation type="journal article" date="2019" name="Int. J. Syst. Evol. Microbiol.">
        <title>The Global Catalogue of Microorganisms (GCM) 10K type strain sequencing project: providing services to taxonomists for standard genome sequencing and annotation.</title>
        <authorList>
            <consortium name="The Broad Institute Genomics Platform"/>
            <consortium name="The Broad Institute Genome Sequencing Center for Infectious Disease"/>
            <person name="Wu L."/>
            <person name="Ma J."/>
        </authorList>
    </citation>
    <scope>NUCLEOTIDE SEQUENCE [LARGE SCALE GENOMIC DNA]</scope>
    <source>
        <strain evidence="2">JCM 31921</strain>
    </source>
</reference>
<dbReference type="RefSeq" id="WP_344822302.1">
    <property type="nucleotide sequence ID" value="NZ_BAABEZ010000002.1"/>
</dbReference>
<sequence length="139" mass="15643">MQTRQFLFATVAAVGIIAGFSSCRKTIELGNKPNLEFVSGTDLISTDSTLVMDKKYQIEIHATNAENQTPNTYFEITRTYSGGGDTTVYYEDLVGDKQTDYYYTHAFTTLKRGGTERYTFTVKNNYGIVNQKVLVMTVK</sequence>
<comment type="caution">
    <text evidence="1">The sequence shown here is derived from an EMBL/GenBank/DDBJ whole genome shotgun (WGS) entry which is preliminary data.</text>
</comment>
<protein>
    <recommendedName>
        <fullName evidence="3">DUF3872 domain-containing protein</fullName>
    </recommendedName>
</protein>
<evidence type="ECO:0000313" key="2">
    <source>
        <dbReference type="Proteomes" id="UP001501410"/>
    </source>
</evidence>
<proteinExistence type="predicted"/>
<name>A0ABP8MI43_9BACT</name>